<reference evidence="2" key="1">
    <citation type="submission" date="2020-04" db="EMBL/GenBank/DDBJ databases">
        <title>Description of Shewanella salipaludis sp. nov., isolated from a salt marsh.</title>
        <authorList>
            <person name="Park S."/>
            <person name="Yoon J.-H."/>
        </authorList>
    </citation>
    <scope>NUCLEOTIDE SEQUENCE</scope>
    <source>
        <strain evidence="2">SHSM-M6</strain>
    </source>
</reference>
<evidence type="ECO:0000313" key="3">
    <source>
        <dbReference type="Proteomes" id="UP000737113"/>
    </source>
</evidence>
<evidence type="ECO:0000256" key="1">
    <source>
        <dbReference type="ARBA" id="ARBA00044755"/>
    </source>
</evidence>
<proteinExistence type="inferred from homology"/>
<dbReference type="Proteomes" id="UP000737113">
    <property type="component" value="Unassembled WGS sequence"/>
</dbReference>
<keyword evidence="3" id="KW-1185">Reference proteome</keyword>
<gene>
    <name evidence="2" type="ORF">HC757_05090</name>
</gene>
<name>A0A972FRT1_9GAMM</name>
<dbReference type="PANTHER" id="PTHR35024:SF4">
    <property type="entry name" value="POLYMER-FORMING CYTOSKELETAL PROTEIN"/>
    <property type="match status" value="1"/>
</dbReference>
<dbReference type="EMBL" id="JAAXYH010000002">
    <property type="protein sequence ID" value="NMH64542.1"/>
    <property type="molecule type" value="Genomic_DNA"/>
</dbReference>
<dbReference type="RefSeq" id="WP_169563211.1">
    <property type="nucleotide sequence ID" value="NZ_JAAXYH010000002.1"/>
</dbReference>
<comment type="caution">
    <text evidence="2">The sequence shown here is derived from an EMBL/GenBank/DDBJ whole genome shotgun (WGS) entry which is preliminary data.</text>
</comment>
<accession>A0A972FRT1</accession>
<evidence type="ECO:0000313" key="2">
    <source>
        <dbReference type="EMBL" id="NMH64542.1"/>
    </source>
</evidence>
<sequence length="139" mass="14509">MFKKKKPTAALTFIAQGTKLTGMTEFSGDALIGGELNGSVYSEANITIELNGCIQGEVKCHELKVSGFFNGKLACDKLIITGSGTLEGEISCTSMEIYDGGQFIGTRVKEQLMLLDSAPKAAGVTEGGQDCDFAEAAGA</sequence>
<dbReference type="Pfam" id="PF04519">
    <property type="entry name" value="Bactofilin"/>
    <property type="match status" value="1"/>
</dbReference>
<dbReference type="InterPro" id="IPR007607">
    <property type="entry name" value="BacA/B"/>
</dbReference>
<organism evidence="2 3">
    <name type="scientific">Shewanella salipaludis</name>
    <dbReference type="NCBI Taxonomy" id="2723052"/>
    <lineage>
        <taxon>Bacteria</taxon>
        <taxon>Pseudomonadati</taxon>
        <taxon>Pseudomonadota</taxon>
        <taxon>Gammaproteobacteria</taxon>
        <taxon>Alteromonadales</taxon>
        <taxon>Shewanellaceae</taxon>
        <taxon>Shewanella</taxon>
    </lineage>
</organism>
<dbReference type="PANTHER" id="PTHR35024">
    <property type="entry name" value="HYPOTHETICAL CYTOSOLIC PROTEIN"/>
    <property type="match status" value="1"/>
</dbReference>
<comment type="similarity">
    <text evidence="1">Belongs to the bactofilin family.</text>
</comment>
<dbReference type="AlphaFoldDB" id="A0A972FRT1"/>
<protein>
    <submittedName>
        <fullName evidence="2">Polymer-forming cytoskeletal protein</fullName>
    </submittedName>
</protein>